<keyword evidence="3" id="KW-1185">Reference proteome</keyword>
<dbReference type="RefSeq" id="WP_090943290.1">
    <property type="nucleotide sequence ID" value="NZ_FOKJ01000157.1"/>
</dbReference>
<dbReference type="InterPro" id="IPR038573">
    <property type="entry name" value="BrnT_sf"/>
</dbReference>
<accession>A0A1I4GLR3</accession>
<dbReference type="Pfam" id="PF04365">
    <property type="entry name" value="BrnT_toxin"/>
    <property type="match status" value="1"/>
</dbReference>
<dbReference type="InterPro" id="IPR007460">
    <property type="entry name" value="BrnT_toxin"/>
</dbReference>
<dbReference type="EMBL" id="FOKJ01000157">
    <property type="protein sequence ID" value="SFB64259.1"/>
    <property type="molecule type" value="Genomic_DNA"/>
</dbReference>
<reference evidence="2 4" key="2">
    <citation type="submission" date="2016-10" db="EMBL/GenBank/DDBJ databases">
        <authorList>
            <person name="de Groot N.N."/>
        </authorList>
    </citation>
    <scope>NUCLEOTIDE SEQUENCE [LARGE SCALE GENOMIC DNA]</scope>
    <source>
        <strain evidence="2 4">DSM 381</strain>
    </source>
</reference>
<reference evidence="1 3" key="1">
    <citation type="submission" date="2016-10" db="EMBL/GenBank/DDBJ databases">
        <authorList>
            <person name="Varghese N."/>
            <person name="Submissions S."/>
        </authorList>
    </citation>
    <scope>NUCLEOTIDE SEQUENCE [LARGE SCALE GENOMIC DNA]</scope>
    <source>
        <strain evidence="1 3">DSM 282</strain>
    </source>
</reference>
<evidence type="ECO:0000313" key="2">
    <source>
        <dbReference type="EMBL" id="SFL30982.1"/>
    </source>
</evidence>
<evidence type="ECO:0000313" key="3">
    <source>
        <dbReference type="Proteomes" id="UP000198861"/>
    </source>
</evidence>
<proteinExistence type="predicted"/>
<evidence type="ECO:0000313" key="4">
    <source>
        <dbReference type="Proteomes" id="UP000199579"/>
    </source>
</evidence>
<dbReference type="Proteomes" id="UP000198861">
    <property type="component" value="Unassembled WGS sequence"/>
</dbReference>
<gene>
    <name evidence="1" type="ORF">SAMN04244571_04655</name>
    <name evidence="2" type="ORF">SAMN04244574_03906</name>
</gene>
<protein>
    <submittedName>
        <fullName evidence="2">Uncharacterized protein</fullName>
    </submittedName>
</protein>
<dbReference type="EMBL" id="FOSX01000094">
    <property type="protein sequence ID" value="SFL30982.1"/>
    <property type="molecule type" value="Genomic_DNA"/>
</dbReference>
<dbReference type="Gene3D" id="3.10.450.530">
    <property type="entry name" value="Ribonuclease toxin, BrnT, of type II toxin-antitoxin system"/>
    <property type="match status" value="1"/>
</dbReference>
<dbReference type="Proteomes" id="UP000199579">
    <property type="component" value="Unassembled WGS sequence"/>
</dbReference>
<sequence length="90" mass="10281">MDIEFDPTKRDQTLQARGLDFADAGAVFAGPTVTLEDTRKDYGETRWISMGMLEGRPVVVVWTQRGEARRIISMRYAHDDEAQRFGFRLG</sequence>
<name>A0A1I4GLR3_9GAMM</name>
<evidence type="ECO:0000313" key="1">
    <source>
        <dbReference type="EMBL" id="SFB64259.1"/>
    </source>
</evidence>
<organism evidence="2 4">
    <name type="scientific">Azotobacter beijerinckii</name>
    <dbReference type="NCBI Taxonomy" id="170623"/>
    <lineage>
        <taxon>Bacteria</taxon>
        <taxon>Pseudomonadati</taxon>
        <taxon>Pseudomonadota</taxon>
        <taxon>Gammaproteobacteria</taxon>
        <taxon>Pseudomonadales</taxon>
        <taxon>Pseudomonadaceae</taxon>
        <taxon>Azotobacter</taxon>
    </lineage>
</organism>
<dbReference type="AlphaFoldDB" id="A0A1I4GLR3"/>